<dbReference type="AlphaFoldDB" id="A0A9X2FDC4"/>
<sequence length="157" mass="17843">MTKSCRSNLKIYLGDHLALMVGEAELARRVRRENRETPLSSFLSDYLETLDLQQQGVRRLLATMAGHPSRLKQAGSWMAEKLGRFKFNGSLLHYTDLSRVLELEALLLLATARKSMWSTLTAAKLEEGDFQTAKTATVEQLNLLNEHLKSARRRVIE</sequence>
<evidence type="ECO:0008006" key="3">
    <source>
        <dbReference type="Google" id="ProtNLM"/>
    </source>
</evidence>
<evidence type="ECO:0000313" key="1">
    <source>
        <dbReference type="EMBL" id="MCO6046895.1"/>
    </source>
</evidence>
<name>A0A9X2FDC4_9BACT</name>
<organism evidence="1 2">
    <name type="scientific">Aeoliella straminimaris</name>
    <dbReference type="NCBI Taxonomy" id="2954799"/>
    <lineage>
        <taxon>Bacteria</taxon>
        <taxon>Pseudomonadati</taxon>
        <taxon>Planctomycetota</taxon>
        <taxon>Planctomycetia</taxon>
        <taxon>Pirellulales</taxon>
        <taxon>Lacipirellulaceae</taxon>
        <taxon>Aeoliella</taxon>
    </lineage>
</organism>
<dbReference type="RefSeq" id="WP_252855003.1">
    <property type="nucleotide sequence ID" value="NZ_JAMXLR010000077.1"/>
</dbReference>
<evidence type="ECO:0000313" key="2">
    <source>
        <dbReference type="Proteomes" id="UP001155241"/>
    </source>
</evidence>
<dbReference type="EMBL" id="JAMXLR010000077">
    <property type="protein sequence ID" value="MCO6046895.1"/>
    <property type="molecule type" value="Genomic_DNA"/>
</dbReference>
<protein>
    <recommendedName>
        <fullName evidence="3">DUF892 family protein</fullName>
    </recommendedName>
</protein>
<accession>A0A9X2FDC4</accession>
<gene>
    <name evidence="1" type="ORF">NG895_23595</name>
</gene>
<reference evidence="1" key="1">
    <citation type="submission" date="2022-06" db="EMBL/GenBank/DDBJ databases">
        <title>Aeoliella straminimaris, a novel planctomycete from sediments.</title>
        <authorList>
            <person name="Vitorino I.R."/>
            <person name="Lage O.M."/>
        </authorList>
    </citation>
    <scope>NUCLEOTIDE SEQUENCE</scope>
    <source>
        <strain evidence="1">ICT_H6.2</strain>
    </source>
</reference>
<keyword evidence="2" id="KW-1185">Reference proteome</keyword>
<dbReference type="Proteomes" id="UP001155241">
    <property type="component" value="Unassembled WGS sequence"/>
</dbReference>
<comment type="caution">
    <text evidence="1">The sequence shown here is derived from an EMBL/GenBank/DDBJ whole genome shotgun (WGS) entry which is preliminary data.</text>
</comment>
<proteinExistence type="predicted"/>